<dbReference type="Pfam" id="PF14368">
    <property type="entry name" value="LTP_2"/>
    <property type="match status" value="1"/>
</dbReference>
<dbReference type="AlphaFoldDB" id="A0AAD3S100"/>
<reference evidence="12" key="1">
    <citation type="submission" date="2023-05" db="EMBL/GenBank/DDBJ databases">
        <title>Nepenthes gracilis genome sequencing.</title>
        <authorList>
            <person name="Fukushima K."/>
        </authorList>
    </citation>
    <scope>NUCLEOTIDE SEQUENCE</scope>
    <source>
        <strain evidence="12">SING2019-196</strain>
    </source>
</reference>
<evidence type="ECO:0000313" key="12">
    <source>
        <dbReference type="EMBL" id="GMH02408.1"/>
    </source>
</evidence>
<keyword evidence="3" id="KW-1003">Cell membrane</keyword>
<dbReference type="SMART" id="SM00499">
    <property type="entry name" value="AAI"/>
    <property type="match status" value="1"/>
</dbReference>
<evidence type="ECO:0000256" key="1">
    <source>
        <dbReference type="ARBA" id="ARBA00004609"/>
    </source>
</evidence>
<feature type="chain" id="PRO_5042116534" description="Bifunctional inhibitor/plant lipid transfer protein/seed storage helical domain-containing protein" evidence="10">
    <location>
        <begin position="28"/>
        <end position="223"/>
    </location>
</feature>
<keyword evidence="5 10" id="KW-0732">Signal</keyword>
<dbReference type="Proteomes" id="UP001279734">
    <property type="component" value="Unassembled WGS sequence"/>
</dbReference>
<comment type="subcellular location">
    <subcellularLocation>
        <location evidence="1">Cell membrane</location>
        <topology evidence="1">Lipid-anchor</topology>
        <topology evidence="1">GPI-anchor</topology>
    </subcellularLocation>
</comment>
<evidence type="ECO:0000256" key="2">
    <source>
        <dbReference type="ARBA" id="ARBA00009748"/>
    </source>
</evidence>
<keyword evidence="8" id="KW-0449">Lipoprotein</keyword>
<evidence type="ECO:0000256" key="4">
    <source>
        <dbReference type="ARBA" id="ARBA00022622"/>
    </source>
</evidence>
<feature type="compositionally biased region" description="Low complexity" evidence="9">
    <location>
        <begin position="179"/>
        <end position="199"/>
    </location>
</feature>
<evidence type="ECO:0000256" key="7">
    <source>
        <dbReference type="ARBA" id="ARBA00023180"/>
    </source>
</evidence>
<feature type="region of interest" description="Disordered" evidence="9">
    <location>
        <begin position="166"/>
        <end position="199"/>
    </location>
</feature>
<evidence type="ECO:0000256" key="3">
    <source>
        <dbReference type="ARBA" id="ARBA00022475"/>
    </source>
</evidence>
<keyword evidence="6" id="KW-1015">Disulfide bond</keyword>
<organism evidence="12 13">
    <name type="scientific">Nepenthes gracilis</name>
    <name type="common">Slender pitcher plant</name>
    <dbReference type="NCBI Taxonomy" id="150966"/>
    <lineage>
        <taxon>Eukaryota</taxon>
        <taxon>Viridiplantae</taxon>
        <taxon>Streptophyta</taxon>
        <taxon>Embryophyta</taxon>
        <taxon>Tracheophyta</taxon>
        <taxon>Spermatophyta</taxon>
        <taxon>Magnoliopsida</taxon>
        <taxon>eudicotyledons</taxon>
        <taxon>Gunneridae</taxon>
        <taxon>Pentapetalae</taxon>
        <taxon>Caryophyllales</taxon>
        <taxon>Nepenthaceae</taxon>
        <taxon>Nepenthes</taxon>
    </lineage>
</organism>
<evidence type="ECO:0000256" key="9">
    <source>
        <dbReference type="SAM" id="MobiDB-lite"/>
    </source>
</evidence>
<dbReference type="EMBL" id="BSYO01000003">
    <property type="protein sequence ID" value="GMH02408.1"/>
    <property type="molecule type" value="Genomic_DNA"/>
</dbReference>
<evidence type="ECO:0000256" key="6">
    <source>
        <dbReference type="ARBA" id="ARBA00023157"/>
    </source>
</evidence>
<evidence type="ECO:0000259" key="11">
    <source>
        <dbReference type="SMART" id="SM00499"/>
    </source>
</evidence>
<feature type="signal peptide" evidence="10">
    <location>
        <begin position="1"/>
        <end position="27"/>
    </location>
</feature>
<feature type="compositionally biased region" description="Pro residues" evidence="9">
    <location>
        <begin position="124"/>
        <end position="135"/>
    </location>
</feature>
<sequence length="223" mass="22925">MDGFRTCPHKIFRISVILLFCLSGSTAQVANLCTISMVNNFTPCLNFITGSSYNGTAPTSSCCSSLRSIMTSSMDCACLLLAANVPLLPINVNRSLAISLPQACKNGGVPLQCKASASPLPAPGPLSFGPTPPPAAASSPQGSLSFGPTPPPAVAFSPRVSKAFAPPRLLPASPPVEAEPPSTTPRLRPVLTSSSAATPSSTTTLPALALGFVVFLTLRLFIN</sequence>
<protein>
    <recommendedName>
        <fullName evidence="11">Bifunctional inhibitor/plant lipid transfer protein/seed storage helical domain-containing protein</fullName>
    </recommendedName>
</protein>
<dbReference type="InterPro" id="IPR043325">
    <property type="entry name" value="LTSS"/>
</dbReference>
<keyword evidence="13" id="KW-1185">Reference proteome</keyword>
<comment type="similarity">
    <text evidence="2">Belongs to the plant LTP family.</text>
</comment>
<dbReference type="SUPFAM" id="SSF47699">
    <property type="entry name" value="Bifunctional inhibitor/lipid-transfer protein/seed storage 2S albumin"/>
    <property type="match status" value="1"/>
</dbReference>
<feature type="region of interest" description="Disordered" evidence="9">
    <location>
        <begin position="124"/>
        <end position="148"/>
    </location>
</feature>
<keyword evidence="4" id="KW-0472">Membrane</keyword>
<feature type="compositionally biased region" description="Pro residues" evidence="9">
    <location>
        <begin position="168"/>
        <end position="178"/>
    </location>
</feature>
<dbReference type="Gene3D" id="1.10.110.10">
    <property type="entry name" value="Plant lipid-transfer and hydrophobic proteins"/>
    <property type="match status" value="1"/>
</dbReference>
<keyword evidence="7" id="KW-0325">Glycoprotein</keyword>
<evidence type="ECO:0000256" key="8">
    <source>
        <dbReference type="ARBA" id="ARBA00023288"/>
    </source>
</evidence>
<feature type="domain" description="Bifunctional inhibitor/plant lipid transfer protein/seed storage helical" evidence="11">
    <location>
        <begin position="33"/>
        <end position="113"/>
    </location>
</feature>
<evidence type="ECO:0000256" key="10">
    <source>
        <dbReference type="SAM" id="SignalP"/>
    </source>
</evidence>
<accession>A0AAD3S100</accession>
<gene>
    <name evidence="12" type="ORF">Nepgr_004247</name>
</gene>
<comment type="caution">
    <text evidence="12">The sequence shown here is derived from an EMBL/GenBank/DDBJ whole genome shotgun (WGS) entry which is preliminary data.</text>
</comment>
<evidence type="ECO:0000256" key="5">
    <source>
        <dbReference type="ARBA" id="ARBA00022729"/>
    </source>
</evidence>
<feature type="compositionally biased region" description="Low complexity" evidence="9">
    <location>
        <begin position="136"/>
        <end position="145"/>
    </location>
</feature>
<name>A0AAD3S100_NEPGR</name>
<dbReference type="InterPro" id="IPR016140">
    <property type="entry name" value="Bifunc_inhib/LTP/seed_store"/>
</dbReference>
<proteinExistence type="inferred from homology"/>
<dbReference type="InterPro" id="IPR036312">
    <property type="entry name" value="Bifun_inhib/LTP/seed_sf"/>
</dbReference>
<evidence type="ECO:0000313" key="13">
    <source>
        <dbReference type="Proteomes" id="UP001279734"/>
    </source>
</evidence>
<dbReference type="PANTHER" id="PTHR33044">
    <property type="entry name" value="BIFUNCTIONAL INHIBITOR/LIPID-TRANSFER PROTEIN/SEED STORAGE 2S ALBUMIN SUPERFAMILY PROTEIN-RELATED"/>
    <property type="match status" value="1"/>
</dbReference>
<keyword evidence="4" id="KW-0336">GPI-anchor</keyword>
<dbReference type="GO" id="GO:0098552">
    <property type="term" value="C:side of membrane"/>
    <property type="evidence" value="ECO:0007669"/>
    <property type="project" value="UniProtKB-KW"/>
</dbReference>
<dbReference type="GO" id="GO:0005886">
    <property type="term" value="C:plasma membrane"/>
    <property type="evidence" value="ECO:0007669"/>
    <property type="project" value="UniProtKB-SubCell"/>
</dbReference>
<dbReference type="CDD" id="cd00010">
    <property type="entry name" value="AAI_LTSS"/>
    <property type="match status" value="1"/>
</dbReference>